<dbReference type="EMBL" id="FWZT01000031">
    <property type="protein sequence ID" value="SMF77526.1"/>
    <property type="molecule type" value="Genomic_DNA"/>
</dbReference>
<feature type="domain" description="N-acetyltransferase" evidence="1">
    <location>
        <begin position="14"/>
        <end position="185"/>
    </location>
</feature>
<dbReference type="PROSITE" id="PS51186">
    <property type="entry name" value="GNAT"/>
    <property type="match status" value="2"/>
</dbReference>
<dbReference type="Proteomes" id="UP000192907">
    <property type="component" value="Unassembled WGS sequence"/>
</dbReference>
<protein>
    <submittedName>
        <fullName evidence="2">Protein N-acetyltransferase, RimJ/RimL family</fullName>
    </submittedName>
</protein>
<keyword evidence="2" id="KW-0808">Transferase</keyword>
<reference evidence="3" key="1">
    <citation type="submission" date="2017-04" db="EMBL/GenBank/DDBJ databases">
        <authorList>
            <person name="Varghese N."/>
            <person name="Submissions S."/>
        </authorList>
    </citation>
    <scope>NUCLEOTIDE SEQUENCE [LARGE SCALE GENOMIC DNA]</scope>
    <source>
        <strain evidence="3">RKEM611</strain>
    </source>
</reference>
<dbReference type="GO" id="GO:1990189">
    <property type="term" value="F:protein N-terminal-serine acetyltransferase activity"/>
    <property type="evidence" value="ECO:0007669"/>
    <property type="project" value="TreeGrafter"/>
</dbReference>
<organism evidence="2 3">
    <name type="scientific">Pseudobacteriovorax antillogorgiicola</name>
    <dbReference type="NCBI Taxonomy" id="1513793"/>
    <lineage>
        <taxon>Bacteria</taxon>
        <taxon>Pseudomonadati</taxon>
        <taxon>Bdellovibrionota</taxon>
        <taxon>Oligoflexia</taxon>
        <taxon>Oligoflexales</taxon>
        <taxon>Pseudobacteriovoracaceae</taxon>
        <taxon>Pseudobacteriovorax</taxon>
    </lineage>
</organism>
<dbReference type="STRING" id="1513793.SAMN06296036_13157"/>
<dbReference type="GO" id="GO:0008999">
    <property type="term" value="F:protein-N-terminal-alanine acetyltransferase activity"/>
    <property type="evidence" value="ECO:0007669"/>
    <property type="project" value="TreeGrafter"/>
</dbReference>
<dbReference type="PANTHER" id="PTHR43441">
    <property type="entry name" value="RIBOSOMAL-PROTEIN-SERINE ACETYLTRANSFERASE"/>
    <property type="match status" value="1"/>
</dbReference>
<dbReference type="SUPFAM" id="SSF55729">
    <property type="entry name" value="Acyl-CoA N-acyltransferases (Nat)"/>
    <property type="match status" value="2"/>
</dbReference>
<accession>A0A1Y6CUA0</accession>
<dbReference type="RefSeq" id="WP_159455697.1">
    <property type="nucleotide sequence ID" value="NZ_FWZT01000031.1"/>
</dbReference>
<gene>
    <name evidence="2" type="ORF">SAMN06296036_13157</name>
</gene>
<dbReference type="Pfam" id="PF00583">
    <property type="entry name" value="Acetyltransf_1"/>
    <property type="match status" value="1"/>
</dbReference>
<dbReference type="PANTHER" id="PTHR43441:SF3">
    <property type="entry name" value="ACETYLTRANSFERASE"/>
    <property type="match status" value="1"/>
</dbReference>
<evidence type="ECO:0000313" key="2">
    <source>
        <dbReference type="EMBL" id="SMF77526.1"/>
    </source>
</evidence>
<proteinExistence type="predicted"/>
<dbReference type="InterPro" id="IPR016181">
    <property type="entry name" value="Acyl_CoA_acyltransferase"/>
</dbReference>
<dbReference type="Pfam" id="PF13302">
    <property type="entry name" value="Acetyltransf_3"/>
    <property type="match status" value="1"/>
</dbReference>
<dbReference type="GO" id="GO:0005737">
    <property type="term" value="C:cytoplasm"/>
    <property type="evidence" value="ECO:0007669"/>
    <property type="project" value="TreeGrafter"/>
</dbReference>
<dbReference type="AlphaFoldDB" id="A0A1Y6CUA0"/>
<dbReference type="Gene3D" id="3.40.630.30">
    <property type="match status" value="2"/>
</dbReference>
<keyword evidence="3" id="KW-1185">Reference proteome</keyword>
<feature type="domain" description="N-acetyltransferase" evidence="1">
    <location>
        <begin position="194"/>
        <end position="357"/>
    </location>
</feature>
<name>A0A1Y6CUA0_9BACT</name>
<dbReference type="InterPro" id="IPR051908">
    <property type="entry name" value="Ribosomal_N-acetyltransferase"/>
</dbReference>
<sequence>MQIVAPELLTHTRFTLRPLKDGDAELVAQAITASYDHLKEFMPWAQPSNDPWNQRKRIRQNYASYLRCEDFALGIFSPDGSVFLGGTGFHLRNRSLRSFHGEIGMWISADQAGQGLGTEVLQAMIEWGFREWPWRRLEWRCDPENHGSARVAEKCGMKEEGRLHGTSKDHRGRWRGEVIYALTKYPEIEDPKSITVRPLSQVHARQTAHVHIDSWRDAYWSIMPIEVFEQQSYSDKESFWFKLLAAASDRSRYLGLFSGEHLMGFASIGPSRFEKPGWDGELLALYLPQNYQGNGFGRVLWNAAAAQLKALGFKAVMCWVLERNLAAIGFYKAMGFKLLNYQKEDDGLTEIAMGLQF</sequence>
<evidence type="ECO:0000259" key="1">
    <source>
        <dbReference type="PROSITE" id="PS51186"/>
    </source>
</evidence>
<evidence type="ECO:0000313" key="3">
    <source>
        <dbReference type="Proteomes" id="UP000192907"/>
    </source>
</evidence>
<dbReference type="CDD" id="cd04301">
    <property type="entry name" value="NAT_SF"/>
    <property type="match status" value="1"/>
</dbReference>
<dbReference type="InterPro" id="IPR000182">
    <property type="entry name" value="GNAT_dom"/>
</dbReference>